<evidence type="ECO:0000313" key="2">
    <source>
        <dbReference type="Proteomes" id="UP000290288"/>
    </source>
</evidence>
<keyword evidence="2" id="KW-1185">Reference proteome</keyword>
<reference evidence="1 2" key="1">
    <citation type="submission" date="2019-01" db="EMBL/GenBank/DDBJ databases">
        <title>Draft genome sequence of Psathyrella aberdarensis IHI B618.</title>
        <authorList>
            <person name="Buettner E."/>
            <person name="Kellner H."/>
        </authorList>
    </citation>
    <scope>NUCLEOTIDE SEQUENCE [LARGE SCALE GENOMIC DNA]</scope>
    <source>
        <strain evidence="1 2">IHI B618</strain>
    </source>
</reference>
<gene>
    <name evidence="1" type="ORF">EST38_g14161</name>
</gene>
<protein>
    <submittedName>
        <fullName evidence="1">Uncharacterized protein</fullName>
    </submittedName>
</protein>
<dbReference type="EMBL" id="SDEE01001681">
    <property type="protein sequence ID" value="RXW11693.1"/>
    <property type="molecule type" value="Genomic_DNA"/>
</dbReference>
<proteinExistence type="predicted"/>
<organism evidence="1 2">
    <name type="scientific">Candolleomyces aberdarensis</name>
    <dbReference type="NCBI Taxonomy" id="2316362"/>
    <lineage>
        <taxon>Eukaryota</taxon>
        <taxon>Fungi</taxon>
        <taxon>Dikarya</taxon>
        <taxon>Basidiomycota</taxon>
        <taxon>Agaricomycotina</taxon>
        <taxon>Agaricomycetes</taxon>
        <taxon>Agaricomycetidae</taxon>
        <taxon>Agaricales</taxon>
        <taxon>Agaricineae</taxon>
        <taxon>Psathyrellaceae</taxon>
        <taxon>Candolleomyces</taxon>
    </lineage>
</organism>
<comment type="caution">
    <text evidence="1">The sequence shown here is derived from an EMBL/GenBank/DDBJ whole genome shotgun (WGS) entry which is preliminary data.</text>
</comment>
<name>A0A4Q2CY44_9AGAR</name>
<evidence type="ECO:0000313" key="1">
    <source>
        <dbReference type="EMBL" id="RXW11693.1"/>
    </source>
</evidence>
<accession>A0A4Q2CY44</accession>
<sequence length="132" mass="15080">MPPQHVFLPSTIPTKRSRTASSVPSLVQLDKKTKRAGVVEELTEALKQSGEEILQKLPYLCQAFSGNKEQMAILERWYNFLTLPLDQQLLYTHDKAKELLERPNINATHERMYFSKMSGILLTGLGLQCMLF</sequence>
<dbReference type="Proteomes" id="UP000290288">
    <property type="component" value="Unassembled WGS sequence"/>
</dbReference>
<dbReference type="AlphaFoldDB" id="A0A4Q2CY44"/>